<evidence type="ECO:0000256" key="2">
    <source>
        <dbReference type="ARBA" id="ARBA00010617"/>
    </source>
</evidence>
<dbReference type="InterPro" id="IPR017972">
    <property type="entry name" value="Cyt_P450_CS"/>
</dbReference>
<dbReference type="InterPro" id="IPR001128">
    <property type="entry name" value="Cyt_P450"/>
</dbReference>
<evidence type="ECO:0000256" key="4">
    <source>
        <dbReference type="ARBA" id="ARBA00022723"/>
    </source>
</evidence>
<comment type="similarity">
    <text evidence="2 7">Belongs to the cytochrome P450 family.</text>
</comment>
<dbReference type="InterPro" id="IPR050121">
    <property type="entry name" value="Cytochrome_P450_monoxygenase"/>
</dbReference>
<evidence type="ECO:0000313" key="9">
    <source>
        <dbReference type="EMBL" id="KAK4070034.1"/>
    </source>
</evidence>
<protein>
    <recommendedName>
        <fullName evidence="11">Cytochrome P450</fullName>
    </recommendedName>
</protein>
<keyword evidence="8" id="KW-0812">Transmembrane</keyword>
<accession>A0ABR0BDN2</accession>
<keyword evidence="8" id="KW-0472">Membrane</keyword>
<gene>
    <name evidence="9" type="ORF">Purlil1_13569</name>
</gene>
<feature type="transmembrane region" description="Helical" evidence="8">
    <location>
        <begin position="12"/>
        <end position="33"/>
    </location>
</feature>
<evidence type="ECO:0000256" key="5">
    <source>
        <dbReference type="ARBA" id="ARBA00023004"/>
    </source>
</evidence>
<keyword evidence="3 7" id="KW-0349">Heme</keyword>
<dbReference type="EMBL" id="JAWRVI010000247">
    <property type="protein sequence ID" value="KAK4070034.1"/>
    <property type="molecule type" value="Genomic_DNA"/>
</dbReference>
<keyword evidence="6 7" id="KW-0503">Monooxygenase</keyword>
<proteinExistence type="inferred from homology"/>
<dbReference type="PROSITE" id="PS00086">
    <property type="entry name" value="CYTOCHROME_P450"/>
    <property type="match status" value="1"/>
</dbReference>
<dbReference type="Gene3D" id="1.10.630.10">
    <property type="entry name" value="Cytochrome P450"/>
    <property type="match status" value="1"/>
</dbReference>
<comment type="caution">
    <text evidence="9">The sequence shown here is derived from an EMBL/GenBank/DDBJ whole genome shotgun (WGS) entry which is preliminary data.</text>
</comment>
<dbReference type="PANTHER" id="PTHR24305:SF232">
    <property type="entry name" value="P450, PUTATIVE (EUROFUNG)-RELATED"/>
    <property type="match status" value="1"/>
</dbReference>
<evidence type="ECO:0008006" key="11">
    <source>
        <dbReference type="Google" id="ProtNLM"/>
    </source>
</evidence>
<keyword evidence="5 7" id="KW-0408">Iron</keyword>
<sequence>MSSFDASFVIDAFHRLLPILLVLVGAVGAFHFLRTLCLPRPLPGIPYNKYAVKKICGDMDDMYAAEGGRRRWVWSQPGKHGTVLCQAFLGPFRRSTVIVSDYDTAVDICSRHREFDRGGRNKECVGITAPNFHFTMETRDPRFKEHRKMLRGLMSPQFLDEMAAPRIHRTARYLVQLWRMKAAKAQGNAFSASHDLYLATLDMISSVAFDMDEAKSSLKSSIHQLSHESGIFRPDTKTTEFAAPPLSPEVEALLDIPDMISAAQGSPFPSLAQMLALFRNPKHLRCFWRRRSLLVRQTNIRLARPENSPPQCALDKLLQREKNAADEAGRDPDFYSPAIRDEARYLLAGHDTTATVLAWWLKHMIRHQDVQARLREALWEACPLARSESRLPAMSEILALRVPYLDAVMEETLRCAQTATLIVRQATCDTLISGYRIPKNTGIIICLAGPSITEPSIEHSEEAKAAAGIGGRPEVPAWPNDGIATYNPERWLKKEPDSSGHVRDVFDPKAGPNLAFSIGPRQCFGKKQALLQLKITTTLLIWGFKFTKVKSPLHSNESDRLNTDEIKESLVNRPEHCYVTAEIL</sequence>
<dbReference type="PRINTS" id="PR00385">
    <property type="entry name" value="P450"/>
</dbReference>
<evidence type="ECO:0000256" key="3">
    <source>
        <dbReference type="ARBA" id="ARBA00022617"/>
    </source>
</evidence>
<keyword evidence="8" id="KW-1133">Transmembrane helix</keyword>
<name>A0ABR0BDN2_PURLI</name>
<dbReference type="SUPFAM" id="SSF48264">
    <property type="entry name" value="Cytochrome P450"/>
    <property type="match status" value="1"/>
</dbReference>
<evidence type="ECO:0000256" key="6">
    <source>
        <dbReference type="ARBA" id="ARBA00023033"/>
    </source>
</evidence>
<keyword evidence="7" id="KW-0560">Oxidoreductase</keyword>
<keyword evidence="4 7" id="KW-0479">Metal-binding</keyword>
<dbReference type="InterPro" id="IPR002403">
    <property type="entry name" value="Cyt_P450_E_grp-IV"/>
</dbReference>
<evidence type="ECO:0000256" key="7">
    <source>
        <dbReference type="RuleBase" id="RU000461"/>
    </source>
</evidence>
<dbReference type="Pfam" id="PF00067">
    <property type="entry name" value="p450"/>
    <property type="match status" value="2"/>
</dbReference>
<keyword evidence="10" id="KW-1185">Reference proteome</keyword>
<dbReference type="InterPro" id="IPR036396">
    <property type="entry name" value="Cyt_P450_sf"/>
</dbReference>
<evidence type="ECO:0000313" key="10">
    <source>
        <dbReference type="Proteomes" id="UP001287286"/>
    </source>
</evidence>
<dbReference type="PRINTS" id="PR00465">
    <property type="entry name" value="EP450IV"/>
</dbReference>
<dbReference type="PANTHER" id="PTHR24305">
    <property type="entry name" value="CYTOCHROME P450"/>
    <property type="match status" value="1"/>
</dbReference>
<comment type="cofactor">
    <cofactor evidence="1">
        <name>heme</name>
        <dbReference type="ChEBI" id="CHEBI:30413"/>
    </cofactor>
</comment>
<organism evidence="9 10">
    <name type="scientific">Purpureocillium lilacinum</name>
    <name type="common">Paecilomyces lilacinus</name>
    <dbReference type="NCBI Taxonomy" id="33203"/>
    <lineage>
        <taxon>Eukaryota</taxon>
        <taxon>Fungi</taxon>
        <taxon>Dikarya</taxon>
        <taxon>Ascomycota</taxon>
        <taxon>Pezizomycotina</taxon>
        <taxon>Sordariomycetes</taxon>
        <taxon>Hypocreomycetidae</taxon>
        <taxon>Hypocreales</taxon>
        <taxon>Ophiocordycipitaceae</taxon>
        <taxon>Purpureocillium</taxon>
    </lineage>
</organism>
<evidence type="ECO:0000256" key="1">
    <source>
        <dbReference type="ARBA" id="ARBA00001971"/>
    </source>
</evidence>
<dbReference type="Proteomes" id="UP001287286">
    <property type="component" value="Unassembled WGS sequence"/>
</dbReference>
<reference evidence="9 10" key="1">
    <citation type="journal article" date="2024" name="Microbiol. Resour. Announc.">
        <title>Genome annotations for the ascomycete fungi Trichoderma harzianum, Trichoderma aggressivum, and Purpureocillium lilacinum.</title>
        <authorList>
            <person name="Beijen E.P.W."/>
            <person name="Ohm R.A."/>
        </authorList>
    </citation>
    <scope>NUCLEOTIDE SEQUENCE [LARGE SCALE GENOMIC DNA]</scope>
    <source>
        <strain evidence="9 10">CBS 150709</strain>
    </source>
</reference>
<evidence type="ECO:0000256" key="8">
    <source>
        <dbReference type="SAM" id="Phobius"/>
    </source>
</evidence>